<evidence type="ECO:0000313" key="2">
    <source>
        <dbReference type="Proteomes" id="UP000323439"/>
    </source>
</evidence>
<dbReference type="EMBL" id="FMXB01000035">
    <property type="protein sequence ID" value="SDA72824.1"/>
    <property type="molecule type" value="Genomic_DNA"/>
</dbReference>
<gene>
    <name evidence="1" type="ORF">SAMN02910315_02431</name>
</gene>
<evidence type="ECO:0000313" key="1">
    <source>
        <dbReference type="EMBL" id="SDA72824.1"/>
    </source>
</evidence>
<accession>A0A1G5XSD0</accession>
<dbReference type="OrthoDB" id="75348at2157"/>
<dbReference type="Proteomes" id="UP000323439">
    <property type="component" value="Unassembled WGS sequence"/>
</dbReference>
<proteinExistence type="predicted"/>
<dbReference type="RefSeq" id="WP_149732897.1">
    <property type="nucleotide sequence ID" value="NZ_FMXB01000035.1"/>
</dbReference>
<sequence length="160" mass="18458">MDVCKTIKNIRASCDIYAEPNLVATIIDDNCFMGANNIDEIEGYGIAKNDTYEKKFMKILKEENIFISFGMLAFIPMINECDIYSVNDETIELTQEEFDENADEKEVFFGIMIEKNSDNYIIGTIDLCNCKVESRFRPIENKNSGLYKKLEEIIDERIIS</sequence>
<organism evidence="1 2">
    <name type="scientific">Methanobrevibacter millerae</name>
    <dbReference type="NCBI Taxonomy" id="230361"/>
    <lineage>
        <taxon>Archaea</taxon>
        <taxon>Methanobacteriati</taxon>
        <taxon>Methanobacteriota</taxon>
        <taxon>Methanomada group</taxon>
        <taxon>Methanobacteria</taxon>
        <taxon>Methanobacteriales</taxon>
        <taxon>Methanobacteriaceae</taxon>
        <taxon>Methanobrevibacter</taxon>
    </lineage>
</organism>
<dbReference type="AlphaFoldDB" id="A0A1G5XSD0"/>
<protein>
    <submittedName>
        <fullName evidence="1">Uncharacterized protein</fullName>
    </submittedName>
</protein>
<keyword evidence="2" id="KW-1185">Reference proteome</keyword>
<reference evidence="1 2" key="1">
    <citation type="submission" date="2016-10" db="EMBL/GenBank/DDBJ databases">
        <authorList>
            <person name="Varghese N."/>
            <person name="Submissions S."/>
        </authorList>
    </citation>
    <scope>NUCLEOTIDE SEQUENCE [LARGE SCALE GENOMIC DNA]</scope>
    <source>
        <strain evidence="1 2">DSM 16643</strain>
    </source>
</reference>
<name>A0A1G5XSD0_9EURY</name>